<feature type="compositionally biased region" description="Basic residues" evidence="1">
    <location>
        <begin position="200"/>
        <end position="210"/>
    </location>
</feature>
<dbReference type="AlphaFoldDB" id="C5XIN2"/>
<sequence length="946" mass="103096">MSEREPHPSPPAPLSAPPATSPRPAFAAPDPPPHTTPASSGQVLEALLGADDEELVDWGEEDDGEEEERPRSGPSSPAPLELAPIEVPGRSAAAAGGSVRSAAAAPVDVSICPPHDLKMQGAAPGKLKSVIILPACAPEPPRRPREMAWKRMLPAEGPGKAMSPASWMTATQSGEKLHCSPAGVLGGQEELEEPASPKWHQAKNGRRPRAPKLAPRGAPPAALDAFKKRFAGRCFRCLAPDHRVAHCRDPVRCIICHRLGHLSNSCPSRRPRVVPDKLRARLIFPPESIHSRIIFPPLPHRAGSPSTKAAMKYLPGRAHQRAVRRCINVMSSETMSREANRLQAHAAVISSPPEGYRTCEPEVVHALANQLRLPRHTIRVTKYSDSEFLAEFESPSEKDRALCMGYIEMGGSTFPIRSWLAARAGEAVHWWYHVKIIMEHVPLEAWNEEGVKLILGDSCVFDRFDKRTLARKTAQFLGCWVWMHNPDDLPKSLEYTIFAARAGQAMDTAGVLTARLSVSPPTGMVADKAILIHLARYEDWTTRSPDDASRACSSAPTIVPFDWVAGVPDGRPALIRRTRLDGYCAPSEPRAPREDDDFCEPPHQLSPNCSTEAEHSGRVRARSPPAYHMAGATDRAMLDHGRQISRSPERTARGWDALQHASEDWERRRLRSPVTRSRLVSRDPMIDSFGCSGSGEATWTSTFSVKDDPMIHEYGCSQGTVPLRASPNSDIDIPRPPECRPVSTMWRPAEPREVVVGPEVQMDDPERRPESLMADIPDQVVFGKGSALGTGDVSDVDDHAIQETTDQYTLDEETAEGPDDACAAFCARMFKPASAPILPRPDSPPPPRSKAPTAATRSSKRLAAQQSSVPVAERAQHRLRRELSFIDGKSAAPDAAIKAYVQSHGNDLPEQAIKAITAATRLDDMALSRALAAIAAELGAAEMEVP</sequence>
<dbReference type="InParanoid" id="C5XIN2"/>
<feature type="domain" description="CCHC-type" evidence="2">
    <location>
        <begin position="233"/>
        <end position="249"/>
    </location>
</feature>
<dbReference type="PANTHER" id="PTHR33087:SF21">
    <property type="entry name" value="OS03G0782100 PROTEIN"/>
    <property type="match status" value="1"/>
</dbReference>
<feature type="region of interest" description="Disordered" evidence="1">
    <location>
        <begin position="189"/>
        <end position="218"/>
    </location>
</feature>
<dbReference type="Proteomes" id="UP000000768">
    <property type="component" value="Chromosome 3"/>
</dbReference>
<gene>
    <name evidence="3" type="ORF">SORBI_3003G436100</name>
</gene>
<evidence type="ECO:0000313" key="4">
    <source>
        <dbReference type="Proteomes" id="UP000000768"/>
    </source>
</evidence>
<feature type="region of interest" description="Disordered" evidence="1">
    <location>
        <begin position="835"/>
        <end position="873"/>
    </location>
</feature>
<evidence type="ECO:0000256" key="1">
    <source>
        <dbReference type="SAM" id="MobiDB-lite"/>
    </source>
</evidence>
<dbReference type="InterPro" id="IPR036875">
    <property type="entry name" value="Znf_CCHC_sf"/>
</dbReference>
<name>C5XIN2_SORBI</name>
<dbReference type="Gramene" id="EES02100">
    <property type="protein sequence ID" value="EES02100"/>
    <property type="gene ID" value="SORBI_3003G436100"/>
</dbReference>
<dbReference type="SUPFAM" id="SSF57756">
    <property type="entry name" value="Retrovirus zinc finger-like domains"/>
    <property type="match status" value="1"/>
</dbReference>
<dbReference type="InterPro" id="IPR053253">
    <property type="entry name" value="Sex_diff_modulator"/>
</dbReference>
<keyword evidence="4" id="KW-1185">Reference proteome</keyword>
<dbReference type="GO" id="GO:0003676">
    <property type="term" value="F:nucleic acid binding"/>
    <property type="evidence" value="ECO:0007669"/>
    <property type="project" value="InterPro"/>
</dbReference>
<feature type="region of interest" description="Disordered" evidence="1">
    <location>
        <begin position="725"/>
        <end position="744"/>
    </location>
</feature>
<proteinExistence type="predicted"/>
<feature type="region of interest" description="Disordered" evidence="1">
    <location>
        <begin position="1"/>
        <end position="82"/>
    </location>
</feature>
<dbReference type="EMBL" id="CM000762">
    <property type="protein sequence ID" value="EES02100.1"/>
    <property type="molecule type" value="Genomic_DNA"/>
</dbReference>
<dbReference type="FunCoup" id="C5XIN2">
    <property type="interactions" value="821"/>
</dbReference>
<feature type="compositionally biased region" description="Pro residues" evidence="1">
    <location>
        <begin position="8"/>
        <end position="21"/>
    </location>
</feature>
<evidence type="ECO:0000313" key="3">
    <source>
        <dbReference type="EMBL" id="EES02100.1"/>
    </source>
</evidence>
<organism evidence="3 4">
    <name type="scientific">Sorghum bicolor</name>
    <name type="common">Sorghum</name>
    <name type="synonym">Sorghum vulgare</name>
    <dbReference type="NCBI Taxonomy" id="4558"/>
    <lineage>
        <taxon>Eukaryota</taxon>
        <taxon>Viridiplantae</taxon>
        <taxon>Streptophyta</taxon>
        <taxon>Embryophyta</taxon>
        <taxon>Tracheophyta</taxon>
        <taxon>Spermatophyta</taxon>
        <taxon>Magnoliopsida</taxon>
        <taxon>Liliopsida</taxon>
        <taxon>Poales</taxon>
        <taxon>Poaceae</taxon>
        <taxon>PACMAD clade</taxon>
        <taxon>Panicoideae</taxon>
        <taxon>Andropogonodae</taxon>
        <taxon>Andropogoneae</taxon>
        <taxon>Sorghinae</taxon>
        <taxon>Sorghum</taxon>
    </lineage>
</organism>
<reference evidence="4" key="2">
    <citation type="journal article" date="2018" name="Plant J.">
        <title>The Sorghum bicolor reference genome: improved assembly, gene annotations, a transcriptome atlas, and signatures of genome organization.</title>
        <authorList>
            <person name="McCormick R.F."/>
            <person name="Truong S.K."/>
            <person name="Sreedasyam A."/>
            <person name="Jenkins J."/>
            <person name="Shu S."/>
            <person name="Sims D."/>
            <person name="Kennedy M."/>
            <person name="Amirebrahimi M."/>
            <person name="Weers B.D."/>
            <person name="McKinley B."/>
            <person name="Mattison A."/>
            <person name="Morishige D.T."/>
            <person name="Grimwood J."/>
            <person name="Schmutz J."/>
            <person name="Mullet J.E."/>
        </authorList>
    </citation>
    <scope>NUCLEOTIDE SEQUENCE [LARGE SCALE GENOMIC DNA]</scope>
    <source>
        <strain evidence="4">cv. BTx623</strain>
    </source>
</reference>
<dbReference type="SMART" id="SM00343">
    <property type="entry name" value="ZnF_C2HC"/>
    <property type="match status" value="2"/>
</dbReference>
<protein>
    <recommendedName>
        <fullName evidence="2">CCHC-type domain-containing protein</fullName>
    </recommendedName>
</protein>
<feature type="compositionally biased region" description="Pro residues" evidence="1">
    <location>
        <begin position="838"/>
        <end position="849"/>
    </location>
</feature>
<dbReference type="Gene3D" id="4.10.60.10">
    <property type="entry name" value="Zinc finger, CCHC-type"/>
    <property type="match status" value="1"/>
</dbReference>
<dbReference type="PANTHER" id="PTHR33087">
    <property type="entry name" value="OS07G0539200 PROTEIN"/>
    <property type="match status" value="1"/>
</dbReference>
<feature type="domain" description="CCHC-type" evidence="2">
    <location>
        <begin position="252"/>
        <end position="268"/>
    </location>
</feature>
<dbReference type="InterPro" id="IPR001878">
    <property type="entry name" value="Znf_CCHC"/>
</dbReference>
<accession>C5XIN2</accession>
<feature type="compositionally biased region" description="Acidic residues" evidence="1">
    <location>
        <begin position="50"/>
        <end position="67"/>
    </location>
</feature>
<dbReference type="HOGENOM" id="CLU_310889_0_0_1"/>
<dbReference type="GO" id="GO:0008270">
    <property type="term" value="F:zinc ion binding"/>
    <property type="evidence" value="ECO:0007669"/>
    <property type="project" value="InterPro"/>
</dbReference>
<evidence type="ECO:0000259" key="2">
    <source>
        <dbReference type="SMART" id="SM00343"/>
    </source>
</evidence>
<reference evidence="3 4" key="1">
    <citation type="journal article" date="2009" name="Nature">
        <title>The Sorghum bicolor genome and the diversification of grasses.</title>
        <authorList>
            <person name="Paterson A.H."/>
            <person name="Bowers J.E."/>
            <person name="Bruggmann R."/>
            <person name="Dubchak I."/>
            <person name="Grimwood J."/>
            <person name="Gundlach H."/>
            <person name="Haberer G."/>
            <person name="Hellsten U."/>
            <person name="Mitros T."/>
            <person name="Poliakov A."/>
            <person name="Schmutz J."/>
            <person name="Spannagl M."/>
            <person name="Tang H."/>
            <person name="Wang X."/>
            <person name="Wicker T."/>
            <person name="Bharti A.K."/>
            <person name="Chapman J."/>
            <person name="Feltus F.A."/>
            <person name="Gowik U."/>
            <person name="Grigoriev I.V."/>
            <person name="Lyons E."/>
            <person name="Maher C.A."/>
            <person name="Martis M."/>
            <person name="Narechania A."/>
            <person name="Otillar R.P."/>
            <person name="Penning B.W."/>
            <person name="Salamov A.A."/>
            <person name="Wang Y."/>
            <person name="Zhang L."/>
            <person name="Carpita N.C."/>
            <person name="Freeling M."/>
            <person name="Gingle A.R."/>
            <person name="Hash C.T."/>
            <person name="Keller B."/>
            <person name="Klein P."/>
            <person name="Kresovich S."/>
            <person name="McCann M.C."/>
            <person name="Ming R."/>
            <person name="Peterson D.G."/>
            <person name="Mehboob-ur-Rahman"/>
            <person name="Ware D."/>
            <person name="Westhoff P."/>
            <person name="Mayer K.F."/>
            <person name="Messing J."/>
            <person name="Rokhsar D.S."/>
        </authorList>
    </citation>
    <scope>NUCLEOTIDE SEQUENCE [LARGE SCALE GENOMIC DNA]</scope>
    <source>
        <strain evidence="4">cv. BTx623</strain>
    </source>
</reference>